<dbReference type="Pfam" id="PF14748">
    <property type="entry name" value="P5CR_dimer"/>
    <property type="match status" value="1"/>
</dbReference>
<evidence type="ECO:0000256" key="1">
    <source>
        <dbReference type="ARBA" id="ARBA00005525"/>
    </source>
</evidence>
<feature type="domain" description="Pyrroline-5-carboxylate reductase dimerisation" evidence="5">
    <location>
        <begin position="157"/>
        <end position="262"/>
    </location>
</feature>
<evidence type="ECO:0000259" key="5">
    <source>
        <dbReference type="Pfam" id="PF14748"/>
    </source>
</evidence>
<dbReference type="PIRSF" id="PIRSF000193">
    <property type="entry name" value="Pyrrol-5-carb_rd"/>
    <property type="match status" value="1"/>
</dbReference>
<dbReference type="Gene3D" id="1.10.3730.10">
    <property type="entry name" value="ProC C-terminal domain-like"/>
    <property type="match status" value="1"/>
</dbReference>
<keyword evidence="4" id="KW-0028">Amino-acid biosynthesis</keyword>
<proteinExistence type="inferred from homology"/>
<dbReference type="SUPFAM" id="SSF51735">
    <property type="entry name" value="NAD(P)-binding Rossmann-fold domains"/>
    <property type="match status" value="1"/>
</dbReference>
<keyword evidence="4" id="KW-0641">Proline biosynthesis</keyword>
<dbReference type="Gene3D" id="3.40.50.720">
    <property type="entry name" value="NAD(P)-binding Rossmann-like Domain"/>
    <property type="match status" value="1"/>
</dbReference>
<evidence type="ECO:0000313" key="7">
    <source>
        <dbReference type="Proteomes" id="UP000249082"/>
    </source>
</evidence>
<organism evidence="6 7">
    <name type="scientific">Novosphingobium pentaromativorans</name>
    <dbReference type="NCBI Taxonomy" id="205844"/>
    <lineage>
        <taxon>Bacteria</taxon>
        <taxon>Pseudomonadati</taxon>
        <taxon>Pseudomonadota</taxon>
        <taxon>Alphaproteobacteria</taxon>
        <taxon>Sphingomonadales</taxon>
        <taxon>Sphingomonadaceae</taxon>
        <taxon>Novosphingobium</taxon>
    </lineage>
</organism>
<comment type="function">
    <text evidence="4">Catalyzes the reduction of 1-pyrroline-5-carboxylate (PCA) to L-proline.</text>
</comment>
<reference evidence="6 7" key="1">
    <citation type="submission" date="2017-08" db="EMBL/GenBank/DDBJ databases">
        <title>Infants hospitalized years apart are colonized by the same room-sourced microbial strains.</title>
        <authorList>
            <person name="Brooks B."/>
            <person name="Olm M.R."/>
            <person name="Firek B.A."/>
            <person name="Baker R."/>
            <person name="Thomas B.C."/>
            <person name="Morowitz M.J."/>
            <person name="Banfield J.F."/>
        </authorList>
    </citation>
    <scope>NUCLEOTIDE SEQUENCE [LARGE SCALE GENOMIC DNA]</scope>
    <source>
        <strain evidence="6">S2_005_002_R2_33</strain>
    </source>
</reference>
<protein>
    <recommendedName>
        <fullName evidence="4">Pyrroline-5-carboxylate reductase</fullName>
        <shortName evidence="4">P5C reductase</shortName>
        <shortName evidence="4">P5CR</shortName>
        <ecNumber evidence="4">1.5.1.2</ecNumber>
    </recommendedName>
    <alternativeName>
        <fullName evidence="4">PCA reductase</fullName>
    </alternativeName>
</protein>
<dbReference type="PANTHER" id="PTHR11645:SF0">
    <property type="entry name" value="PYRROLINE-5-CARBOXYLATE REDUCTASE 3"/>
    <property type="match status" value="1"/>
</dbReference>
<dbReference type="UniPathway" id="UPA00098">
    <property type="reaction ID" value="UER00361"/>
</dbReference>
<dbReference type="SUPFAM" id="SSF48179">
    <property type="entry name" value="6-phosphogluconate dehydrogenase C-terminal domain-like"/>
    <property type="match status" value="1"/>
</dbReference>
<dbReference type="AlphaFoldDB" id="A0A2W5QV53"/>
<sequence length="269" mass="27452">MERFGNILLVGCGNMAGAMLEGWLKGGIPASYFTVVDPRRADVPEGVTLLRELPREGRFDAVMLGIKPQGLDEAAPAIAPLVGRGTVLFSILAGVEFDSLAAGFPDAGAVVRIMPNLAAAIGKSPIALDSRGLDETGRAAVTAMMAHLGTPEWLAREDLFDSVTALAGCGPAFVYRFIDALAAGGAALGLDEGQSQRLAVAMVEGAAQLAAASPFSPGELADKVASPGGSTRAGMNVLDADGALAALIAATMTASRDRNAEMAAEARKS</sequence>
<dbReference type="GO" id="GO:0055129">
    <property type="term" value="P:L-proline biosynthetic process"/>
    <property type="evidence" value="ECO:0007669"/>
    <property type="project" value="UniProtKB-UniRule"/>
</dbReference>
<dbReference type="FunFam" id="1.10.3730.10:FF:000001">
    <property type="entry name" value="Pyrroline-5-carboxylate reductase"/>
    <property type="match status" value="1"/>
</dbReference>
<dbReference type="GO" id="GO:0004735">
    <property type="term" value="F:pyrroline-5-carboxylate reductase activity"/>
    <property type="evidence" value="ECO:0007669"/>
    <property type="project" value="UniProtKB-UniRule"/>
</dbReference>
<dbReference type="GO" id="GO:0005737">
    <property type="term" value="C:cytoplasm"/>
    <property type="evidence" value="ECO:0007669"/>
    <property type="project" value="UniProtKB-SubCell"/>
</dbReference>
<evidence type="ECO:0000256" key="4">
    <source>
        <dbReference type="HAMAP-Rule" id="MF_01925"/>
    </source>
</evidence>
<keyword evidence="4" id="KW-0963">Cytoplasm</keyword>
<comment type="similarity">
    <text evidence="1 4">Belongs to the pyrroline-5-carboxylate reductase family.</text>
</comment>
<comment type="pathway">
    <text evidence="4">Amino-acid biosynthesis; L-proline biosynthesis; L-proline from L-glutamate 5-semialdehyde: step 1/1.</text>
</comment>
<comment type="catalytic activity">
    <reaction evidence="4">
        <text>L-proline + NAD(+) = (S)-1-pyrroline-5-carboxylate + NADH + 2 H(+)</text>
        <dbReference type="Rhea" id="RHEA:14105"/>
        <dbReference type="ChEBI" id="CHEBI:15378"/>
        <dbReference type="ChEBI" id="CHEBI:17388"/>
        <dbReference type="ChEBI" id="CHEBI:57540"/>
        <dbReference type="ChEBI" id="CHEBI:57945"/>
        <dbReference type="ChEBI" id="CHEBI:60039"/>
        <dbReference type="EC" id="1.5.1.2"/>
    </reaction>
</comment>
<evidence type="ECO:0000313" key="6">
    <source>
        <dbReference type="EMBL" id="PZQ55380.1"/>
    </source>
</evidence>
<comment type="catalytic activity">
    <reaction evidence="4">
        <text>L-proline + NADP(+) = (S)-1-pyrroline-5-carboxylate + NADPH + 2 H(+)</text>
        <dbReference type="Rhea" id="RHEA:14109"/>
        <dbReference type="ChEBI" id="CHEBI:15378"/>
        <dbReference type="ChEBI" id="CHEBI:17388"/>
        <dbReference type="ChEBI" id="CHEBI:57783"/>
        <dbReference type="ChEBI" id="CHEBI:58349"/>
        <dbReference type="ChEBI" id="CHEBI:60039"/>
        <dbReference type="EC" id="1.5.1.2"/>
    </reaction>
</comment>
<dbReference type="InterPro" id="IPR029036">
    <property type="entry name" value="P5CR_dimer"/>
</dbReference>
<comment type="subcellular location">
    <subcellularLocation>
        <location evidence="4">Cytoplasm</location>
    </subcellularLocation>
</comment>
<dbReference type="HAMAP" id="MF_01925">
    <property type="entry name" value="P5C_reductase"/>
    <property type="match status" value="1"/>
</dbReference>
<name>A0A2W5QV53_9SPHN</name>
<dbReference type="EC" id="1.5.1.2" evidence="4"/>
<dbReference type="InterPro" id="IPR008927">
    <property type="entry name" value="6-PGluconate_DH-like_C_sf"/>
</dbReference>
<keyword evidence="3 4" id="KW-0560">Oxidoreductase</keyword>
<evidence type="ECO:0000256" key="3">
    <source>
        <dbReference type="ARBA" id="ARBA00023002"/>
    </source>
</evidence>
<keyword evidence="2 4" id="KW-0521">NADP</keyword>
<dbReference type="Proteomes" id="UP000249082">
    <property type="component" value="Unassembled WGS sequence"/>
</dbReference>
<gene>
    <name evidence="4" type="primary">proC</name>
    <name evidence="6" type="ORF">DI555_08565</name>
</gene>
<dbReference type="InterPro" id="IPR000304">
    <property type="entry name" value="Pyrroline-COOH_reductase"/>
</dbReference>
<evidence type="ECO:0000256" key="2">
    <source>
        <dbReference type="ARBA" id="ARBA00022857"/>
    </source>
</evidence>
<dbReference type="EMBL" id="QFPX01000006">
    <property type="protein sequence ID" value="PZQ55380.1"/>
    <property type="molecule type" value="Genomic_DNA"/>
</dbReference>
<dbReference type="InterPro" id="IPR036291">
    <property type="entry name" value="NAD(P)-bd_dom_sf"/>
</dbReference>
<accession>A0A2W5QV53</accession>
<dbReference type="PANTHER" id="PTHR11645">
    <property type="entry name" value="PYRROLINE-5-CARBOXYLATE REDUCTASE"/>
    <property type="match status" value="1"/>
</dbReference>
<comment type="caution">
    <text evidence="6">The sequence shown here is derived from an EMBL/GenBank/DDBJ whole genome shotgun (WGS) entry which is preliminary data.</text>
</comment>